<dbReference type="Gene3D" id="2.70.70.10">
    <property type="entry name" value="Glucose Permease (Domain IIA)"/>
    <property type="match status" value="1"/>
</dbReference>
<gene>
    <name evidence="3" type="ORF">KAR29_12885</name>
</gene>
<dbReference type="PANTHER" id="PTHR21666">
    <property type="entry name" value="PEPTIDASE-RELATED"/>
    <property type="match status" value="1"/>
</dbReference>
<dbReference type="PANTHER" id="PTHR21666:SF270">
    <property type="entry name" value="MUREIN HYDROLASE ACTIVATOR ENVC"/>
    <property type="match status" value="1"/>
</dbReference>
<evidence type="ECO:0000313" key="4">
    <source>
        <dbReference type="Proteomes" id="UP000671879"/>
    </source>
</evidence>
<dbReference type="Proteomes" id="UP000671879">
    <property type="component" value="Chromosome"/>
</dbReference>
<reference evidence="4" key="1">
    <citation type="submission" date="2021-04" db="EMBL/GenBank/DDBJ databases">
        <title>A novel Synergistetes isolate from a pyrite-forming mixed culture.</title>
        <authorList>
            <person name="Bunk B."/>
            <person name="Sproer C."/>
            <person name="Spring S."/>
            <person name="Pester M."/>
        </authorList>
    </citation>
    <scope>NUCLEOTIDE SEQUENCE [LARGE SCALE GENOMIC DNA]</scope>
    <source>
        <strain evidence="4">J.5.4.2-T.3.5.2</strain>
    </source>
</reference>
<feature type="domain" description="M23ase beta-sheet core" evidence="2">
    <location>
        <begin position="161"/>
        <end position="255"/>
    </location>
</feature>
<keyword evidence="1" id="KW-0732">Signal</keyword>
<evidence type="ECO:0000259" key="2">
    <source>
        <dbReference type="Pfam" id="PF01551"/>
    </source>
</evidence>
<dbReference type="InterPro" id="IPR050570">
    <property type="entry name" value="Cell_wall_metabolism_enzyme"/>
</dbReference>
<dbReference type="InterPro" id="IPR036779">
    <property type="entry name" value="LysM_dom_sf"/>
</dbReference>
<dbReference type="EMBL" id="CP072943">
    <property type="protein sequence ID" value="QTX32184.1"/>
    <property type="molecule type" value="Genomic_DNA"/>
</dbReference>
<sequence>MRVSFPRPPLGRLALLAALPLLFQTSPAAAELPWKEYSLLPGETAQEVALRFSLSEADLLWANDFRRGGDLEAGMTLLVPRSGEELLATLLEVRARSRGETTEALHAERKGFTFPILEMQAAAASPVAPSTESRSHQKEQAFIWPLKGEVSSGFGRRGRSFHNGIDIPAPKGSPIVAARSGRVVFVGSIRGFGKTIRVDHGNGVETLYAHCTALLAKKGEWVRQGQKIATVGRTGRATCNHLHFSVFVGGKARDPQGFLP</sequence>
<feature type="chain" id="PRO_5040349924" evidence="1">
    <location>
        <begin position="31"/>
        <end position="260"/>
    </location>
</feature>
<dbReference type="RefSeq" id="WP_274373399.1">
    <property type="nucleotide sequence ID" value="NZ_CP072943.1"/>
</dbReference>
<organism evidence="3 4">
    <name type="scientific">Aminithiophilus ramosus</name>
    <dbReference type="NCBI Taxonomy" id="3029084"/>
    <lineage>
        <taxon>Bacteria</taxon>
        <taxon>Thermotogati</taxon>
        <taxon>Synergistota</taxon>
        <taxon>Synergistia</taxon>
        <taxon>Synergistales</taxon>
        <taxon>Aminithiophilaceae</taxon>
        <taxon>Aminithiophilus</taxon>
    </lineage>
</organism>
<dbReference type="AlphaFoldDB" id="A0A9Q7EVR8"/>
<dbReference type="KEGG" id="aram:KAR29_12885"/>
<accession>A0A9Q7EVR8</accession>
<feature type="signal peptide" evidence="1">
    <location>
        <begin position="1"/>
        <end position="30"/>
    </location>
</feature>
<dbReference type="InterPro" id="IPR011055">
    <property type="entry name" value="Dup_hybrid_motif"/>
</dbReference>
<dbReference type="SUPFAM" id="SSF51261">
    <property type="entry name" value="Duplicated hybrid motif"/>
    <property type="match status" value="1"/>
</dbReference>
<protein>
    <submittedName>
        <fullName evidence="3">M23 family metallopeptidase</fullName>
    </submittedName>
</protein>
<dbReference type="Pfam" id="PF01551">
    <property type="entry name" value="Peptidase_M23"/>
    <property type="match status" value="1"/>
</dbReference>
<name>A0A9Q7EVR8_9BACT</name>
<keyword evidence="4" id="KW-1185">Reference proteome</keyword>
<dbReference type="CDD" id="cd12797">
    <property type="entry name" value="M23_peptidase"/>
    <property type="match status" value="1"/>
</dbReference>
<dbReference type="Gene3D" id="3.10.350.10">
    <property type="entry name" value="LysM domain"/>
    <property type="match status" value="1"/>
</dbReference>
<evidence type="ECO:0000256" key="1">
    <source>
        <dbReference type="SAM" id="SignalP"/>
    </source>
</evidence>
<proteinExistence type="predicted"/>
<evidence type="ECO:0000313" key="3">
    <source>
        <dbReference type="EMBL" id="QTX32184.1"/>
    </source>
</evidence>
<dbReference type="GO" id="GO:0004222">
    <property type="term" value="F:metalloendopeptidase activity"/>
    <property type="evidence" value="ECO:0007669"/>
    <property type="project" value="TreeGrafter"/>
</dbReference>
<dbReference type="InterPro" id="IPR016047">
    <property type="entry name" value="M23ase_b-sheet_dom"/>
</dbReference>